<dbReference type="Proteomes" id="UP000002217">
    <property type="component" value="Chromosome"/>
</dbReference>
<accession>C8W4E8</accession>
<dbReference type="GO" id="GO:0042601">
    <property type="term" value="C:endospore-forming forespore"/>
    <property type="evidence" value="ECO:0007669"/>
    <property type="project" value="TreeGrafter"/>
</dbReference>
<dbReference type="InterPro" id="IPR002575">
    <property type="entry name" value="Aminoglycoside_PTrfase"/>
</dbReference>
<dbReference type="InterPro" id="IPR011009">
    <property type="entry name" value="Kinase-like_dom_sf"/>
</dbReference>
<dbReference type="InterPro" id="IPR014255">
    <property type="entry name" value="Spore_coat_CotS"/>
</dbReference>
<dbReference type="eggNOG" id="COG2334">
    <property type="taxonomic scope" value="Bacteria"/>
</dbReference>
<dbReference type="Gene3D" id="3.30.200.20">
    <property type="entry name" value="Phosphorylase Kinase, domain 1"/>
    <property type="match status" value="1"/>
</dbReference>
<dbReference type="HOGENOM" id="CLU_042636_0_0_9"/>
<dbReference type="Pfam" id="PF01636">
    <property type="entry name" value="APH"/>
    <property type="match status" value="1"/>
</dbReference>
<dbReference type="SUPFAM" id="SSF56112">
    <property type="entry name" value="Protein kinase-like (PK-like)"/>
    <property type="match status" value="1"/>
</dbReference>
<feature type="domain" description="Aminoglycoside phosphotransferase" evidence="1">
    <location>
        <begin position="27"/>
        <end position="244"/>
    </location>
</feature>
<dbReference type="PANTHER" id="PTHR39179:SF1">
    <property type="entry name" value="SPORE COAT PROTEIN I"/>
    <property type="match status" value="1"/>
</dbReference>
<keyword evidence="2" id="KW-0946">Virion</keyword>
<gene>
    <name evidence="2" type="ordered locus">Dtox_1130</name>
</gene>
<evidence type="ECO:0000313" key="2">
    <source>
        <dbReference type="EMBL" id="ACV62016.1"/>
    </source>
</evidence>
<keyword evidence="3" id="KW-1185">Reference proteome</keyword>
<keyword evidence="2" id="KW-0167">Capsid protein</keyword>
<dbReference type="AlphaFoldDB" id="C8W4E8"/>
<evidence type="ECO:0000259" key="1">
    <source>
        <dbReference type="Pfam" id="PF01636"/>
    </source>
</evidence>
<proteinExistence type="predicted"/>
<dbReference type="Gene3D" id="3.90.1200.10">
    <property type="match status" value="1"/>
</dbReference>
<organism evidence="2 3">
    <name type="scientific">Desulfofarcimen acetoxidans (strain ATCC 49208 / DSM 771 / KCTC 5769 / VKM B-1644 / 5575)</name>
    <name type="common">Desulfotomaculum acetoxidans</name>
    <dbReference type="NCBI Taxonomy" id="485916"/>
    <lineage>
        <taxon>Bacteria</taxon>
        <taxon>Bacillati</taxon>
        <taxon>Bacillota</taxon>
        <taxon>Clostridia</taxon>
        <taxon>Eubacteriales</taxon>
        <taxon>Peptococcaceae</taxon>
        <taxon>Desulfofarcimen</taxon>
    </lineage>
</organism>
<dbReference type="KEGG" id="dae:Dtox_1130"/>
<reference evidence="2 3" key="1">
    <citation type="journal article" date="2009" name="Stand. Genomic Sci.">
        <title>Complete genome sequence of Desulfotomaculum acetoxidans type strain (5575).</title>
        <authorList>
            <person name="Spring S."/>
            <person name="Lapidus A."/>
            <person name="Schroder M."/>
            <person name="Gleim D."/>
            <person name="Sims D."/>
            <person name="Meincke L."/>
            <person name="Glavina Del Rio T."/>
            <person name="Tice H."/>
            <person name="Copeland A."/>
            <person name="Cheng J.F."/>
            <person name="Lucas S."/>
            <person name="Chen F."/>
            <person name="Nolan M."/>
            <person name="Bruce D."/>
            <person name="Goodwin L."/>
            <person name="Pitluck S."/>
            <person name="Ivanova N."/>
            <person name="Mavromatis K."/>
            <person name="Mikhailova N."/>
            <person name="Pati A."/>
            <person name="Chen A."/>
            <person name="Palaniappan K."/>
            <person name="Land M."/>
            <person name="Hauser L."/>
            <person name="Chang Y.J."/>
            <person name="Jeffries C.D."/>
            <person name="Chain P."/>
            <person name="Saunders E."/>
            <person name="Brettin T."/>
            <person name="Detter J.C."/>
            <person name="Goker M."/>
            <person name="Bristow J."/>
            <person name="Eisen J.A."/>
            <person name="Markowitz V."/>
            <person name="Hugenholtz P."/>
            <person name="Kyrpides N.C."/>
            <person name="Klenk H.P."/>
            <person name="Han C."/>
        </authorList>
    </citation>
    <scope>NUCLEOTIDE SEQUENCE [LARGE SCALE GENOMIC DNA]</scope>
    <source>
        <strain evidence="3">ATCC 49208 / DSM 771 / VKM B-1644</strain>
    </source>
</reference>
<dbReference type="STRING" id="485916.Dtox_1130"/>
<dbReference type="PANTHER" id="PTHR39179">
    <property type="entry name" value="SPORE COAT PROTEIN I"/>
    <property type="match status" value="1"/>
</dbReference>
<protein>
    <submittedName>
        <fullName evidence="2">Spore coat protein, CotS family</fullName>
    </submittedName>
</protein>
<evidence type="ECO:0000313" key="3">
    <source>
        <dbReference type="Proteomes" id="UP000002217"/>
    </source>
</evidence>
<name>C8W4E8_DESAS</name>
<dbReference type="EMBL" id="CP001720">
    <property type="protein sequence ID" value="ACV62016.1"/>
    <property type="molecule type" value="Genomic_DNA"/>
</dbReference>
<dbReference type="NCBIfam" id="TIGR02906">
    <property type="entry name" value="spore_CotS"/>
    <property type="match status" value="1"/>
</dbReference>
<sequence length="333" mass="39031">MKLVFKDVYGLDIYEVNVLAEQGRKKVWGLQTSKGKKVWKRIPSSNDRAGFMIRVMEYLISKGIKVPRVIKTRFNKNYYLSSQGEIYLLTDWVDGIKPNFNDHLKEIVITLAKFHKYTAKIEANPSSVFDWRGIWPATYEKRQKRLSEIKQALRGNNEVSGGLLKSIDYFLKKSKSAANSLENSYYHVWLRRKGAKTGLCHRDFIPQNLSLTGAGELCIFDFDTLTMDIPAMDLRKLINTCCKEKGKWDVEIVKSVVNFYNSVNPLLDREWEVVFIDLMFPHFFYSLLNKYYTESVQVANYNIERIHETILFEKSKKDMWKDFQDIMGERGEY</sequence>
<dbReference type="InterPro" id="IPR047175">
    <property type="entry name" value="CotS-like"/>
</dbReference>